<dbReference type="OrthoDB" id="150031at2"/>
<dbReference type="STRING" id="926569.ANT_23520"/>
<keyword evidence="1" id="KW-1133">Transmembrane helix</keyword>
<dbReference type="AlphaFoldDB" id="E8MYP2"/>
<protein>
    <submittedName>
        <fullName evidence="2">Hypothetical membrane protein</fullName>
    </submittedName>
</protein>
<keyword evidence="1" id="KW-0472">Membrane</keyword>
<keyword evidence="3" id="KW-1185">Reference proteome</keyword>
<feature type="transmembrane region" description="Helical" evidence="1">
    <location>
        <begin position="7"/>
        <end position="24"/>
    </location>
</feature>
<feature type="transmembrane region" description="Helical" evidence="1">
    <location>
        <begin position="195"/>
        <end position="216"/>
    </location>
</feature>
<dbReference type="KEGG" id="atm:ANT_23520"/>
<dbReference type="InParanoid" id="E8MYP2"/>
<gene>
    <name evidence="2" type="ordered locus">ANT_23520</name>
</gene>
<sequence>MQFSLRWKIAIITATAALLLTWLVKTPPGLLGKMDAVGYAVCHRAPARSFWLEDRPTPVCARCSGTFLGSGLSLVYILRKGKRALFPPRWMMMVFAGFALFFALDGANSFLSALPGLSSLYSPNNPLRLVSGTLLGLAVGSVLAPTFHQTVWKDSLPQPALTSIREGGTLLGLALAMDAAILSEIPLLLYPLAVLSGISVLGLLSIAYALLWILLAQSENRFSEWKELWIFLWLGFLTALLQISLMDAGRFWLTGTWDGFPLP</sequence>
<dbReference type="Proteomes" id="UP000008922">
    <property type="component" value="Chromosome"/>
</dbReference>
<reference evidence="2 3" key="1">
    <citation type="submission" date="2010-12" db="EMBL/GenBank/DDBJ databases">
        <title>Whole genome sequence of Anaerolinea thermophila UNI-1.</title>
        <authorList>
            <person name="Narita-Yamada S."/>
            <person name="Kishi E."/>
            <person name="Watanabe Y."/>
            <person name="Takasaki K."/>
            <person name="Ankai A."/>
            <person name="Oguchi A."/>
            <person name="Fukui S."/>
            <person name="Takahashi M."/>
            <person name="Yashiro I."/>
            <person name="Hosoyama A."/>
            <person name="Sekiguchi Y."/>
            <person name="Hanada S."/>
            <person name="Fujita N."/>
        </authorList>
    </citation>
    <scope>NUCLEOTIDE SEQUENCE [LARGE SCALE GENOMIC DNA]</scope>
    <source>
        <strain evidence="3">DSM 14523 / JCM 11388 / NBRC 100420 / UNI-1</strain>
    </source>
</reference>
<dbReference type="InterPro" id="IPR019206">
    <property type="entry name" value="DUF2085_TM"/>
</dbReference>
<dbReference type="EMBL" id="AP012029">
    <property type="protein sequence ID" value="BAJ64378.1"/>
    <property type="molecule type" value="Genomic_DNA"/>
</dbReference>
<dbReference type="RefSeq" id="WP_013560744.1">
    <property type="nucleotide sequence ID" value="NC_014960.1"/>
</dbReference>
<dbReference type="eggNOG" id="ENOG5032YH0">
    <property type="taxonomic scope" value="Bacteria"/>
</dbReference>
<feature type="transmembrane region" description="Helical" evidence="1">
    <location>
        <begin position="127"/>
        <end position="147"/>
    </location>
</feature>
<dbReference type="HOGENOM" id="CLU_1056208_0_0_0"/>
<feature type="transmembrane region" description="Helical" evidence="1">
    <location>
        <begin position="228"/>
        <end position="253"/>
    </location>
</feature>
<dbReference type="Pfam" id="PF09858">
    <property type="entry name" value="DUF2085"/>
    <property type="match status" value="1"/>
</dbReference>
<evidence type="ECO:0000256" key="1">
    <source>
        <dbReference type="SAM" id="Phobius"/>
    </source>
</evidence>
<keyword evidence="1" id="KW-0812">Transmembrane</keyword>
<evidence type="ECO:0000313" key="3">
    <source>
        <dbReference type="Proteomes" id="UP000008922"/>
    </source>
</evidence>
<proteinExistence type="predicted"/>
<organism evidence="2 3">
    <name type="scientific">Anaerolinea thermophila (strain DSM 14523 / JCM 11388 / NBRC 100420 / UNI-1)</name>
    <dbReference type="NCBI Taxonomy" id="926569"/>
    <lineage>
        <taxon>Bacteria</taxon>
        <taxon>Bacillati</taxon>
        <taxon>Chloroflexota</taxon>
        <taxon>Anaerolineae</taxon>
        <taxon>Anaerolineales</taxon>
        <taxon>Anaerolineaceae</taxon>
        <taxon>Anaerolinea</taxon>
    </lineage>
</organism>
<feature type="transmembrane region" description="Helical" evidence="1">
    <location>
        <begin position="90"/>
        <end position="107"/>
    </location>
</feature>
<accession>E8MYP2</accession>
<name>E8MYP2_ANATU</name>
<evidence type="ECO:0000313" key="2">
    <source>
        <dbReference type="EMBL" id="BAJ64378.1"/>
    </source>
</evidence>